<dbReference type="Proteomes" id="UP001305414">
    <property type="component" value="Unassembled WGS sequence"/>
</dbReference>
<dbReference type="PANTHER" id="PTHR44086">
    <property type="entry name" value="THIOSULFATE SULFURTRANSFERASE RDL2, MITOCHONDRIAL-RELATED"/>
    <property type="match status" value="1"/>
</dbReference>
<dbReference type="GO" id="GO:0005739">
    <property type="term" value="C:mitochondrion"/>
    <property type="evidence" value="ECO:0007669"/>
    <property type="project" value="TreeGrafter"/>
</dbReference>
<sequence>MARRILNSGALAARPCLRSANVRAAPTICLRATFSSKRHVVPTVPRAAQQQRLRRQANVPFTVRWSTTSATGSKIWTFEEIQSLTTSPSPKPTIIDVREPGELQSTGRIPGALNIPISTSPDSFHITPEEFEDRFGFARPEKDEEIVFYCKAGVRSRAAVGFAKEAGWMDVGEFPGSWIEWTGKGGAVER</sequence>
<dbReference type="Gene3D" id="3.40.250.10">
    <property type="entry name" value="Rhodanese-like domain"/>
    <property type="match status" value="1"/>
</dbReference>
<dbReference type="InterPro" id="IPR001307">
    <property type="entry name" value="Thiosulphate_STrfase_CS"/>
</dbReference>
<evidence type="ECO:0000259" key="2">
    <source>
        <dbReference type="PROSITE" id="PS50206"/>
    </source>
</evidence>
<keyword evidence="4" id="KW-1185">Reference proteome</keyword>
<proteinExistence type="predicted"/>
<evidence type="ECO:0000256" key="1">
    <source>
        <dbReference type="RuleBase" id="RU000507"/>
    </source>
</evidence>
<evidence type="ECO:0000313" key="3">
    <source>
        <dbReference type="EMBL" id="KAK5624902.1"/>
    </source>
</evidence>
<dbReference type="InterPro" id="IPR036873">
    <property type="entry name" value="Rhodanese-like_dom_sf"/>
</dbReference>
<dbReference type="CDD" id="cd01519">
    <property type="entry name" value="RHOD_HSP67B2"/>
    <property type="match status" value="1"/>
</dbReference>
<dbReference type="InterPro" id="IPR001763">
    <property type="entry name" value="Rhodanese-like_dom"/>
</dbReference>
<gene>
    <name evidence="3" type="ORF">RRF57_000618</name>
</gene>
<comment type="caution">
    <text evidence="3">The sequence shown here is derived from an EMBL/GenBank/DDBJ whole genome shotgun (WGS) entry which is preliminary data.</text>
</comment>
<dbReference type="PROSITE" id="PS00683">
    <property type="entry name" value="RHODANESE_2"/>
    <property type="match status" value="1"/>
</dbReference>
<dbReference type="SMART" id="SM00450">
    <property type="entry name" value="RHOD"/>
    <property type="match status" value="1"/>
</dbReference>
<name>A0AAN7YZV1_9PEZI</name>
<evidence type="ECO:0000313" key="4">
    <source>
        <dbReference type="Proteomes" id="UP001305414"/>
    </source>
</evidence>
<dbReference type="GO" id="GO:0004792">
    <property type="term" value="F:thiosulfate-cyanide sulfurtransferase activity"/>
    <property type="evidence" value="ECO:0007669"/>
    <property type="project" value="InterPro"/>
</dbReference>
<dbReference type="PANTHER" id="PTHR44086:SF10">
    <property type="entry name" value="THIOSULFATE SULFURTRANSFERASE_RHODANESE-LIKE DOMAIN-CONTAINING PROTEIN 3"/>
    <property type="match status" value="1"/>
</dbReference>
<dbReference type="SUPFAM" id="SSF52821">
    <property type="entry name" value="Rhodanese/Cell cycle control phosphatase"/>
    <property type="match status" value="1"/>
</dbReference>
<dbReference type="PROSITE" id="PS50206">
    <property type="entry name" value="RHODANESE_3"/>
    <property type="match status" value="1"/>
</dbReference>
<dbReference type="Pfam" id="PF00581">
    <property type="entry name" value="Rhodanese"/>
    <property type="match status" value="1"/>
</dbReference>
<dbReference type="AlphaFoldDB" id="A0AAN7YZV1"/>
<dbReference type="EMBL" id="JAWHQM010000002">
    <property type="protein sequence ID" value="KAK5624902.1"/>
    <property type="molecule type" value="Genomic_DNA"/>
</dbReference>
<feature type="domain" description="Rhodanese" evidence="2">
    <location>
        <begin position="88"/>
        <end position="190"/>
    </location>
</feature>
<organism evidence="3 4">
    <name type="scientific">Xylaria bambusicola</name>
    <dbReference type="NCBI Taxonomy" id="326684"/>
    <lineage>
        <taxon>Eukaryota</taxon>
        <taxon>Fungi</taxon>
        <taxon>Dikarya</taxon>
        <taxon>Ascomycota</taxon>
        <taxon>Pezizomycotina</taxon>
        <taxon>Sordariomycetes</taxon>
        <taxon>Xylariomycetidae</taxon>
        <taxon>Xylariales</taxon>
        <taxon>Xylariaceae</taxon>
        <taxon>Xylaria</taxon>
    </lineage>
</organism>
<reference evidence="3 4" key="1">
    <citation type="submission" date="2023-10" db="EMBL/GenBank/DDBJ databases">
        <title>Draft genome sequence of Xylaria bambusicola isolate GMP-LS, the root and basal stem rot pathogen of sugarcane in Indonesia.</title>
        <authorList>
            <person name="Selvaraj P."/>
            <person name="Muralishankar V."/>
            <person name="Muruganantham S."/>
            <person name="Sp S."/>
            <person name="Haryani S."/>
            <person name="Lau K.J.X."/>
            <person name="Naqvi N.I."/>
        </authorList>
    </citation>
    <scope>NUCLEOTIDE SEQUENCE [LARGE SCALE GENOMIC DNA]</scope>
    <source>
        <strain evidence="3">GMP-LS</strain>
    </source>
</reference>
<keyword evidence="1" id="KW-0808">Transferase</keyword>
<protein>
    <recommendedName>
        <fullName evidence="1">Sulfurtransferase</fullName>
    </recommendedName>
</protein>
<accession>A0AAN7YZV1</accession>